<organism evidence="1 2">
    <name type="scientific">Virgibacillus alimentarius</name>
    <dbReference type="NCBI Taxonomy" id="698769"/>
    <lineage>
        <taxon>Bacteria</taxon>
        <taxon>Bacillati</taxon>
        <taxon>Bacillota</taxon>
        <taxon>Bacilli</taxon>
        <taxon>Bacillales</taxon>
        <taxon>Bacillaceae</taxon>
        <taxon>Virgibacillus</taxon>
    </lineage>
</organism>
<gene>
    <name evidence="1" type="ORF">J2Z81_002923</name>
</gene>
<name>A0ABS4SD58_9BACI</name>
<sequence>DTQEIEPPYTEPYVRWCERSTNQVMVSHLLDFFLMNCYSKFSSVTDMEAYKGVFLDIDAFLFPPIHLFTKPRKYIKIIAVIKHSK</sequence>
<dbReference type="EMBL" id="JAGIKX010000042">
    <property type="protein sequence ID" value="MBP2258935.1"/>
    <property type="molecule type" value="Genomic_DNA"/>
</dbReference>
<evidence type="ECO:0000313" key="2">
    <source>
        <dbReference type="Proteomes" id="UP001519294"/>
    </source>
</evidence>
<dbReference type="Proteomes" id="UP001519294">
    <property type="component" value="Unassembled WGS sequence"/>
</dbReference>
<reference evidence="1 2" key="1">
    <citation type="submission" date="2021-03" db="EMBL/GenBank/DDBJ databases">
        <title>Genomic Encyclopedia of Type Strains, Phase IV (KMG-IV): sequencing the most valuable type-strain genomes for metagenomic binning, comparative biology and taxonomic classification.</title>
        <authorList>
            <person name="Goeker M."/>
        </authorList>
    </citation>
    <scope>NUCLEOTIDE SEQUENCE [LARGE SCALE GENOMIC DNA]</scope>
    <source>
        <strain evidence="1 2">DSM 25790</strain>
    </source>
</reference>
<protein>
    <submittedName>
        <fullName evidence="1">Uncharacterized protein</fullName>
    </submittedName>
</protein>
<keyword evidence="2" id="KW-1185">Reference proteome</keyword>
<proteinExistence type="predicted"/>
<accession>A0ABS4SD58</accession>
<evidence type="ECO:0000313" key="1">
    <source>
        <dbReference type="EMBL" id="MBP2258935.1"/>
    </source>
</evidence>
<comment type="caution">
    <text evidence="1">The sequence shown here is derived from an EMBL/GenBank/DDBJ whole genome shotgun (WGS) entry which is preliminary data.</text>
</comment>
<dbReference type="RefSeq" id="WP_226371645.1">
    <property type="nucleotide sequence ID" value="NZ_JAGIKX010000042.1"/>
</dbReference>
<feature type="non-terminal residue" evidence="1">
    <location>
        <position position="1"/>
    </location>
</feature>